<keyword evidence="7" id="KW-0325">Glycoprotein</keyword>
<proteinExistence type="predicted"/>
<dbReference type="PANTHER" id="PTHR23037:SF41">
    <property type="entry name" value="COLONY STIMULATING FACTOR 2 RECEPTOR, BETA, LOW-AFFINITY (GRANULOCYTE-MACROPHAGE) PRECURSOR"/>
    <property type="match status" value="1"/>
</dbReference>
<feature type="transmembrane region" description="Helical" evidence="8">
    <location>
        <begin position="381"/>
        <end position="405"/>
    </location>
</feature>
<dbReference type="Gene3D" id="2.60.40.10">
    <property type="entry name" value="Immunoglobulins"/>
    <property type="match status" value="4"/>
</dbReference>
<comment type="subcellular location">
    <subcellularLocation>
        <location evidence="1">Membrane</location>
        <topology evidence="1">Single-pass type I membrane protein</topology>
    </subcellularLocation>
</comment>
<dbReference type="EMBL" id="QNUK01000443">
    <property type="protein sequence ID" value="KAF5893282.1"/>
    <property type="molecule type" value="Genomic_DNA"/>
</dbReference>
<evidence type="ECO:0000313" key="11">
    <source>
        <dbReference type="Proteomes" id="UP000727407"/>
    </source>
</evidence>
<keyword evidence="3" id="KW-0732">Signal</keyword>
<dbReference type="AlphaFoldDB" id="A0A8J4WW02"/>
<dbReference type="GO" id="GO:0009897">
    <property type="term" value="C:external side of plasma membrane"/>
    <property type="evidence" value="ECO:0007669"/>
    <property type="project" value="TreeGrafter"/>
</dbReference>
<reference evidence="10" key="1">
    <citation type="submission" date="2020-07" db="EMBL/GenBank/DDBJ databases">
        <title>Clarias magur genome sequencing, assembly and annotation.</title>
        <authorList>
            <person name="Kushwaha B."/>
            <person name="Kumar R."/>
            <person name="Das P."/>
            <person name="Joshi C.G."/>
            <person name="Kumar D."/>
            <person name="Nagpure N.S."/>
            <person name="Pandey M."/>
            <person name="Agarwal S."/>
            <person name="Srivastava S."/>
            <person name="Singh M."/>
            <person name="Sahoo L."/>
            <person name="Jayasankar P."/>
            <person name="Meher P.K."/>
            <person name="Koringa P.G."/>
            <person name="Iquebal M.A."/>
            <person name="Das S.P."/>
            <person name="Bit A."/>
            <person name="Patnaik S."/>
            <person name="Patel N."/>
            <person name="Shah T.M."/>
            <person name="Hinsu A."/>
            <person name="Jena J.K."/>
        </authorList>
    </citation>
    <scope>NUCLEOTIDE SEQUENCE</scope>
    <source>
        <strain evidence="10">CIFAMagur01</strain>
        <tissue evidence="10">Testis</tissue>
    </source>
</reference>
<keyword evidence="2 8" id="KW-0812">Transmembrane</keyword>
<dbReference type="InterPro" id="IPR003961">
    <property type="entry name" value="FN3_dom"/>
</dbReference>
<sequence>SSVMASLQCYNDFTTQICCTWKDTHHTHLHMPISDGKPCVPDGQSRGNFIQSCIYRTNIFPMSKHVFFFNTSCPSKKTTFNITAQGKVLPPTNFSEKKEKSGDRLLSWNSPYSPSSSLSSSLTYQIKYRRHKDEWIVVDDIKDTKFVIESRAFSLGSSYEAKVRARGAIGLWSDWSARVVWVTEEDGVINLQCVIKEGEVTCSWQVKKWHAEFLSYQLCGHINGMRVKCISCNSYTEDLHSETFLDFTCSLQSSEPERLTVDIRTLRKTKFFENNENIQSPSPSRLQAHYEDGGWKLSWDRPNVDKKLSLSYEVSLKSNDTKLHKVDFKVSEADFNCNVPRNLLASTVYMAQVRAVPTNGFSGLPSDWSEPTSFTTDPESWYSTIIYILITAFVAMLFIILYNALPACHRRVVLWNVSIPSPINSKVLGEMSNKKFLVGEANPYTGTERSSVFIIQSSDNPIICKG</sequence>
<evidence type="ECO:0000256" key="2">
    <source>
        <dbReference type="ARBA" id="ARBA00022692"/>
    </source>
</evidence>
<organism evidence="10 11">
    <name type="scientific">Clarias magur</name>
    <name type="common">Asian catfish</name>
    <name type="synonym">Macropteronotus magur</name>
    <dbReference type="NCBI Taxonomy" id="1594786"/>
    <lineage>
        <taxon>Eukaryota</taxon>
        <taxon>Metazoa</taxon>
        <taxon>Chordata</taxon>
        <taxon>Craniata</taxon>
        <taxon>Vertebrata</taxon>
        <taxon>Euteleostomi</taxon>
        <taxon>Actinopterygii</taxon>
        <taxon>Neopterygii</taxon>
        <taxon>Teleostei</taxon>
        <taxon>Ostariophysi</taxon>
        <taxon>Siluriformes</taxon>
        <taxon>Clariidae</taxon>
        <taxon>Clarias</taxon>
    </lineage>
</organism>
<dbReference type="OrthoDB" id="8906725at2759"/>
<keyword evidence="6 10" id="KW-0675">Receptor</keyword>
<evidence type="ECO:0000256" key="8">
    <source>
        <dbReference type="SAM" id="Phobius"/>
    </source>
</evidence>
<keyword evidence="4 8" id="KW-1133">Transmembrane helix</keyword>
<evidence type="ECO:0000313" key="10">
    <source>
        <dbReference type="EMBL" id="KAF5893282.1"/>
    </source>
</evidence>
<keyword evidence="5 8" id="KW-0472">Membrane</keyword>
<evidence type="ECO:0000256" key="4">
    <source>
        <dbReference type="ARBA" id="ARBA00022989"/>
    </source>
</evidence>
<evidence type="ECO:0000256" key="5">
    <source>
        <dbReference type="ARBA" id="ARBA00023136"/>
    </source>
</evidence>
<comment type="caution">
    <text evidence="10">The sequence shown here is derived from an EMBL/GenBank/DDBJ whole genome shotgun (WGS) entry which is preliminary data.</text>
</comment>
<keyword evidence="11" id="KW-1185">Reference proteome</keyword>
<dbReference type="PROSITE" id="PS50853">
    <property type="entry name" value="FN3"/>
    <property type="match status" value="2"/>
</dbReference>
<feature type="non-terminal residue" evidence="10">
    <location>
        <position position="466"/>
    </location>
</feature>
<gene>
    <name evidence="10" type="ORF">DAT39_017026</name>
</gene>
<feature type="non-terminal residue" evidence="10">
    <location>
        <position position="1"/>
    </location>
</feature>
<evidence type="ECO:0000256" key="6">
    <source>
        <dbReference type="ARBA" id="ARBA00023170"/>
    </source>
</evidence>
<evidence type="ECO:0000259" key="9">
    <source>
        <dbReference type="PROSITE" id="PS50853"/>
    </source>
</evidence>
<evidence type="ECO:0000256" key="1">
    <source>
        <dbReference type="ARBA" id="ARBA00004479"/>
    </source>
</evidence>
<dbReference type="InterPro" id="IPR036116">
    <property type="entry name" value="FN3_sf"/>
</dbReference>
<dbReference type="CDD" id="cd00063">
    <property type="entry name" value="FN3"/>
    <property type="match status" value="2"/>
</dbReference>
<feature type="domain" description="Fibronectin type-III" evidence="9">
    <location>
        <begin position="280"/>
        <end position="379"/>
    </location>
</feature>
<protein>
    <submittedName>
        <fullName evidence="10">Cytokine receptor common subunit beta-like isoform X2</fullName>
    </submittedName>
</protein>
<name>A0A8J4WW02_CLAMG</name>
<dbReference type="PANTHER" id="PTHR23037">
    <property type="entry name" value="CYTOKINE RECEPTOR"/>
    <property type="match status" value="1"/>
</dbReference>
<dbReference type="SUPFAM" id="SSF49265">
    <property type="entry name" value="Fibronectin type III"/>
    <property type="match status" value="2"/>
</dbReference>
<evidence type="ECO:0000256" key="3">
    <source>
        <dbReference type="ARBA" id="ARBA00022729"/>
    </source>
</evidence>
<dbReference type="InterPro" id="IPR013783">
    <property type="entry name" value="Ig-like_fold"/>
</dbReference>
<evidence type="ECO:0000256" key="7">
    <source>
        <dbReference type="ARBA" id="ARBA00023180"/>
    </source>
</evidence>
<feature type="domain" description="Fibronectin type-III" evidence="9">
    <location>
        <begin position="90"/>
        <end position="186"/>
    </location>
</feature>
<dbReference type="Proteomes" id="UP000727407">
    <property type="component" value="Unassembled WGS sequence"/>
</dbReference>
<accession>A0A8J4WW02</accession>
<dbReference type="GO" id="GO:0004896">
    <property type="term" value="F:cytokine receptor activity"/>
    <property type="evidence" value="ECO:0007669"/>
    <property type="project" value="TreeGrafter"/>
</dbReference>